<dbReference type="GO" id="GO:0005524">
    <property type="term" value="F:ATP binding"/>
    <property type="evidence" value="ECO:0007669"/>
    <property type="project" value="InterPro"/>
</dbReference>
<keyword evidence="3" id="KW-1185">Reference proteome</keyword>
<dbReference type="Gene3D" id="3.40.50.300">
    <property type="entry name" value="P-loop containing nucleotide triphosphate hydrolases"/>
    <property type="match status" value="1"/>
</dbReference>
<dbReference type="PANTHER" id="PTHR32182:SF22">
    <property type="entry name" value="ATP-DEPENDENT ENDONUCLEASE, OLD FAMILY-RELATED"/>
    <property type="match status" value="1"/>
</dbReference>
<dbReference type="InterPro" id="IPR027417">
    <property type="entry name" value="P-loop_NTPase"/>
</dbReference>
<dbReference type="OrthoDB" id="3322489at2"/>
<dbReference type="SUPFAM" id="SSF52540">
    <property type="entry name" value="P-loop containing nucleoside triphosphate hydrolases"/>
    <property type="match status" value="1"/>
</dbReference>
<dbReference type="EMBL" id="FPBO01000026">
    <property type="protein sequence ID" value="SFV07260.1"/>
    <property type="molecule type" value="Genomic_DNA"/>
</dbReference>
<dbReference type="AlphaFoldDB" id="A0A1I7LC73"/>
<accession>A0A1I7LC73</accession>
<dbReference type="Proteomes" id="UP000199391">
    <property type="component" value="Unassembled WGS sequence"/>
</dbReference>
<evidence type="ECO:0000313" key="3">
    <source>
        <dbReference type="Proteomes" id="UP000199391"/>
    </source>
</evidence>
<gene>
    <name evidence="2" type="ORF">SAMN05216552_102681</name>
</gene>
<evidence type="ECO:0000313" key="2">
    <source>
        <dbReference type="EMBL" id="SFV07260.1"/>
    </source>
</evidence>
<organism evidence="2 3">
    <name type="scientific">Pseudoduganella namucuonensis</name>
    <dbReference type="NCBI Taxonomy" id="1035707"/>
    <lineage>
        <taxon>Bacteria</taxon>
        <taxon>Pseudomonadati</taxon>
        <taxon>Pseudomonadota</taxon>
        <taxon>Betaproteobacteria</taxon>
        <taxon>Burkholderiales</taxon>
        <taxon>Oxalobacteraceae</taxon>
        <taxon>Telluria group</taxon>
        <taxon>Pseudoduganella</taxon>
    </lineage>
</organism>
<dbReference type="PANTHER" id="PTHR32182">
    <property type="entry name" value="DNA REPLICATION AND REPAIR PROTEIN RECF"/>
    <property type="match status" value="1"/>
</dbReference>
<dbReference type="InterPro" id="IPR003959">
    <property type="entry name" value="ATPase_AAA_core"/>
</dbReference>
<evidence type="ECO:0000259" key="1">
    <source>
        <dbReference type="Pfam" id="PF13304"/>
    </source>
</evidence>
<dbReference type="GO" id="GO:0016887">
    <property type="term" value="F:ATP hydrolysis activity"/>
    <property type="evidence" value="ECO:0007669"/>
    <property type="project" value="InterPro"/>
</dbReference>
<dbReference type="PIRSF" id="PIRSF029347">
    <property type="entry name" value="RecF"/>
    <property type="match status" value="1"/>
</dbReference>
<name>A0A1I7LC73_9BURK</name>
<dbReference type="GO" id="GO:0000731">
    <property type="term" value="P:DNA synthesis involved in DNA repair"/>
    <property type="evidence" value="ECO:0007669"/>
    <property type="project" value="TreeGrafter"/>
</dbReference>
<dbReference type="RefSeq" id="WP_093558057.1">
    <property type="nucleotide sequence ID" value="NZ_FPBO01000026.1"/>
</dbReference>
<dbReference type="Pfam" id="PF13304">
    <property type="entry name" value="AAA_21"/>
    <property type="match status" value="1"/>
</dbReference>
<reference evidence="3" key="1">
    <citation type="submission" date="2016-10" db="EMBL/GenBank/DDBJ databases">
        <authorList>
            <person name="Varghese N."/>
            <person name="Submissions S."/>
        </authorList>
    </citation>
    <scope>NUCLEOTIDE SEQUENCE [LARGE SCALE GENOMIC DNA]</scope>
    <source>
        <strain evidence="3">CGMCC 1.11014</strain>
    </source>
</reference>
<proteinExistence type="predicted"/>
<dbReference type="GO" id="GO:0006302">
    <property type="term" value="P:double-strand break repair"/>
    <property type="evidence" value="ECO:0007669"/>
    <property type="project" value="TreeGrafter"/>
</dbReference>
<sequence>MIITNLILKNWRNFREVNVPLRERTYILGANAAGKSNFLDVFRFLRDISKPQGGGLQKAIADRGGVQKLRCLHARTDPEVLIEVHISESQDDAEPRWKYILGFKPEGKGAQRTLISKEQVWDKSRQILNRPTKDDKKDVVRLTQTALEQIQVNSEFRELAEFFADTTYLHLVPQLLKFGDLIGGQRLDDDPFGQGFLERIAKTPLKTRESRLGKIEKALGLAVPQFRQLRYTPDKINGRPHLEAMYSHYRPNAGWQREDQFSDGTLRLLGLLWVLLEGDSLLLLEEPELSLNDGIVREIPLLIQRIQRDRKRRRQTLISTHSEALLSNSGIDGRGVLLLEPVAEGTKVRSINSAEVLALRSGLSVAEVILPKTRPTSIDKLGQWK</sequence>
<protein>
    <submittedName>
        <fullName evidence="2">Predicted ATPase</fullName>
    </submittedName>
</protein>
<dbReference type="InterPro" id="IPR014555">
    <property type="entry name" value="RecF-like"/>
</dbReference>
<feature type="domain" description="ATPase AAA-type core" evidence="1">
    <location>
        <begin position="27"/>
        <end position="327"/>
    </location>
</feature>